<reference evidence="3" key="1">
    <citation type="submission" date="2025-08" db="UniProtKB">
        <authorList>
            <consortium name="RefSeq"/>
        </authorList>
    </citation>
    <scope>IDENTIFICATION</scope>
</reference>
<dbReference type="RefSeq" id="XP_014682003.1">
    <property type="nucleotide sequence ID" value="XM_014826517.1"/>
</dbReference>
<proteinExistence type="predicted"/>
<protein>
    <submittedName>
        <fullName evidence="3">Periostin-like</fullName>
    </submittedName>
</protein>
<evidence type="ECO:0000313" key="3">
    <source>
        <dbReference type="RefSeq" id="XP_014682003.1"/>
    </source>
</evidence>
<dbReference type="Gene3D" id="2.30.180.10">
    <property type="entry name" value="FAS1 domain"/>
    <property type="match status" value="2"/>
</dbReference>
<dbReference type="InterPro" id="IPR000782">
    <property type="entry name" value="FAS1_domain"/>
</dbReference>
<accession>A0ABM1FC32</accession>
<evidence type="ECO:0000313" key="2">
    <source>
        <dbReference type="Proteomes" id="UP000695022"/>
    </source>
</evidence>
<name>A0ABM1FC32_PRICU</name>
<dbReference type="InterPro" id="IPR036378">
    <property type="entry name" value="FAS1_dom_sf"/>
</dbReference>
<keyword evidence="2" id="KW-1185">Reference proteome</keyword>
<dbReference type="SUPFAM" id="SSF82153">
    <property type="entry name" value="FAS1 domain"/>
    <property type="match status" value="2"/>
</dbReference>
<dbReference type="InterPro" id="IPR050904">
    <property type="entry name" value="Adhesion/Biosynth-related"/>
</dbReference>
<sequence length="291" mass="32178">MSICPHLLAALSIVGLLERRGEEEVVQVIRNARLEEEINDLRNVTFFVPSDEAFQGLSPADYERLRDRKSLVEVIRGHVTTESLSVGEMSNNQLLPVVDSDKKLLINKYKQCWFDDNAVTTVQCAKVVQSDLMTCGAAVHIIDKVLMPPTDGTVLDMLRSNSSFSIILELMEEAGLLDHLSSDTGFTFFAPTNDAITEQLPHLRKDSFLMQQVLALHILPEHLCCAGVFNNLWTCGSGVQHATVGGPRLRVYRTLGDAGRVVVNEIVRVTQCDRVASNGVVHVVDGLITRL</sequence>
<dbReference type="PANTHER" id="PTHR10900">
    <property type="entry name" value="PERIOSTIN-RELATED"/>
    <property type="match status" value="1"/>
</dbReference>
<evidence type="ECO:0000259" key="1">
    <source>
        <dbReference type="PROSITE" id="PS50213"/>
    </source>
</evidence>
<feature type="domain" description="FAS1" evidence="1">
    <location>
        <begin position="9"/>
        <end position="146"/>
    </location>
</feature>
<organism evidence="2 3">
    <name type="scientific">Priapulus caudatus</name>
    <name type="common">Priapulid worm</name>
    <dbReference type="NCBI Taxonomy" id="37621"/>
    <lineage>
        <taxon>Eukaryota</taxon>
        <taxon>Metazoa</taxon>
        <taxon>Ecdysozoa</taxon>
        <taxon>Scalidophora</taxon>
        <taxon>Priapulida</taxon>
        <taxon>Priapulimorpha</taxon>
        <taxon>Priapulimorphida</taxon>
        <taxon>Priapulidae</taxon>
        <taxon>Priapulus</taxon>
    </lineage>
</organism>
<gene>
    <name evidence="3" type="primary">LOC106821625</name>
</gene>
<feature type="domain" description="FAS1" evidence="1">
    <location>
        <begin position="151"/>
        <end position="288"/>
    </location>
</feature>
<dbReference type="PROSITE" id="PS50213">
    <property type="entry name" value="FAS1"/>
    <property type="match status" value="2"/>
</dbReference>
<dbReference type="Proteomes" id="UP000695022">
    <property type="component" value="Unplaced"/>
</dbReference>
<dbReference type="Pfam" id="PF02469">
    <property type="entry name" value="Fasciclin"/>
    <property type="match status" value="2"/>
</dbReference>
<dbReference type="PANTHER" id="PTHR10900:SF114">
    <property type="entry name" value="FAS1 DOMAIN-CONTAINING PROTEIN"/>
    <property type="match status" value="1"/>
</dbReference>
<dbReference type="SMART" id="SM00554">
    <property type="entry name" value="FAS1"/>
    <property type="match status" value="2"/>
</dbReference>
<dbReference type="GeneID" id="106821625"/>